<proteinExistence type="predicted"/>
<reference evidence="3 4" key="1">
    <citation type="journal article" date="2015" name="Antonie Van Leeuwenhoek">
        <title>Lampropedia puyangensis sp. nov., isolated from symptomatic bark of Populus ? euramericana canker and emended description of Lampropedia hyalina (Ehrenberg 1832) Lee et al. 2004.</title>
        <authorList>
            <person name="Li Y."/>
            <person name="Wang T."/>
            <person name="Piao C.G."/>
            <person name="Wang L.F."/>
            <person name="Tian G.Z."/>
            <person name="Zhu T.H."/>
            <person name="Guo M.W."/>
        </authorList>
    </citation>
    <scope>NUCLEOTIDE SEQUENCE [LARGE SCALE GENOMIC DNA]</scope>
    <source>
        <strain evidence="3 4">2-bin</strain>
    </source>
</reference>
<comment type="caution">
    <text evidence="3">The sequence shown here is derived from an EMBL/GenBank/DDBJ whole genome shotgun (WGS) entry which is preliminary data.</text>
</comment>
<sequence>MNMTPTSPRPVTRGESTPTQQAKVDWLNCTFKPDELTVEEVIFKLSEIMARPVSGIDEGKGIRGYSKSVALFAHVGSRKQAIGFLGFGGEAQMGTWMLSIPGSGCSLIDNWQAMRDWLEQLNAKVTRLDLAVDFLNGEYTVDDAVTFYRAGRFTSSGRPPATSQAGDWLNEKERTLYIGKAKNGKVLRAYEKGQQLGQANSPWTRYEVQFGNRDRVIPLEALTERDKYFAGAYPVLKDLLDNECGAEKIPTKQTEGEVTLSHLLVHLRRTYGKAIDVMHASEGFEIASLVDEVRVIGVPRRVNLSSVAAGPTWSGVCDLARKAA</sequence>
<feature type="domain" description="Replication initiation protein-like C-terminal" evidence="2">
    <location>
        <begin position="123"/>
        <end position="282"/>
    </location>
</feature>
<gene>
    <name evidence="3" type="ORF">E9531_15050</name>
</gene>
<evidence type="ECO:0000313" key="3">
    <source>
        <dbReference type="EMBL" id="THT98114.1"/>
    </source>
</evidence>
<keyword evidence="4" id="KW-1185">Reference proteome</keyword>
<dbReference type="Proteomes" id="UP000308917">
    <property type="component" value="Unassembled WGS sequence"/>
</dbReference>
<dbReference type="AlphaFoldDB" id="A0A4S8EWC6"/>
<dbReference type="EMBL" id="STFG01000023">
    <property type="protein sequence ID" value="THT98114.1"/>
    <property type="molecule type" value="Genomic_DNA"/>
</dbReference>
<name>A0A4S8EWC6_9BURK</name>
<evidence type="ECO:0000256" key="1">
    <source>
        <dbReference type="SAM" id="MobiDB-lite"/>
    </source>
</evidence>
<evidence type="ECO:0000313" key="4">
    <source>
        <dbReference type="Proteomes" id="UP000308917"/>
    </source>
</evidence>
<accession>A0A4S8EWC6</accession>
<organism evidence="3 4">
    <name type="scientific">Lampropedia puyangensis</name>
    <dbReference type="NCBI Taxonomy" id="1330072"/>
    <lineage>
        <taxon>Bacteria</taxon>
        <taxon>Pseudomonadati</taxon>
        <taxon>Pseudomonadota</taxon>
        <taxon>Betaproteobacteria</taxon>
        <taxon>Burkholderiales</taxon>
        <taxon>Comamonadaceae</taxon>
        <taxon>Lampropedia</taxon>
    </lineage>
</organism>
<evidence type="ECO:0000259" key="2">
    <source>
        <dbReference type="Pfam" id="PF02486"/>
    </source>
</evidence>
<feature type="region of interest" description="Disordered" evidence="1">
    <location>
        <begin position="1"/>
        <end position="20"/>
    </location>
</feature>
<dbReference type="InterPro" id="IPR003491">
    <property type="entry name" value="REP-like_C"/>
</dbReference>
<protein>
    <recommendedName>
        <fullName evidence="2">Replication initiation protein-like C-terminal domain-containing protein</fullName>
    </recommendedName>
</protein>
<dbReference type="Pfam" id="PF02486">
    <property type="entry name" value="Rep_trans"/>
    <property type="match status" value="1"/>
</dbReference>